<keyword evidence="3" id="KW-1185">Reference proteome</keyword>
<evidence type="ECO:0000313" key="2">
    <source>
        <dbReference type="EMBL" id="MBW0503773.1"/>
    </source>
</evidence>
<reference evidence="2" key="1">
    <citation type="submission" date="2021-03" db="EMBL/GenBank/DDBJ databases">
        <title>Draft genome sequence of rust myrtle Austropuccinia psidii MF-1, a brazilian biotype.</title>
        <authorList>
            <person name="Quecine M.C."/>
            <person name="Pachon D.M.R."/>
            <person name="Bonatelli M.L."/>
            <person name="Correr F.H."/>
            <person name="Franceschini L.M."/>
            <person name="Leite T.F."/>
            <person name="Margarido G.R.A."/>
            <person name="Almeida C.A."/>
            <person name="Ferrarezi J.A."/>
            <person name="Labate C.A."/>
        </authorList>
    </citation>
    <scope>NUCLEOTIDE SEQUENCE</scope>
    <source>
        <strain evidence="2">MF-1</strain>
    </source>
</reference>
<evidence type="ECO:0000256" key="1">
    <source>
        <dbReference type="SAM" id="MobiDB-lite"/>
    </source>
</evidence>
<sequence>MQWFKRETTFQGGLQRQTEEKMEEVIKKKNTLHNLGLTDHYANNCPKAKKKFYSIEQFSEEESPTEESESASMGDAMREQM</sequence>
<organism evidence="2 3">
    <name type="scientific">Austropuccinia psidii MF-1</name>
    <dbReference type="NCBI Taxonomy" id="1389203"/>
    <lineage>
        <taxon>Eukaryota</taxon>
        <taxon>Fungi</taxon>
        <taxon>Dikarya</taxon>
        <taxon>Basidiomycota</taxon>
        <taxon>Pucciniomycotina</taxon>
        <taxon>Pucciniomycetes</taxon>
        <taxon>Pucciniales</taxon>
        <taxon>Sphaerophragmiaceae</taxon>
        <taxon>Austropuccinia</taxon>
    </lineage>
</organism>
<dbReference type="AlphaFoldDB" id="A0A9Q3DN86"/>
<dbReference type="EMBL" id="AVOT02017563">
    <property type="protein sequence ID" value="MBW0503773.1"/>
    <property type="molecule type" value="Genomic_DNA"/>
</dbReference>
<evidence type="ECO:0000313" key="3">
    <source>
        <dbReference type="Proteomes" id="UP000765509"/>
    </source>
</evidence>
<proteinExistence type="predicted"/>
<comment type="caution">
    <text evidence="2">The sequence shown here is derived from an EMBL/GenBank/DDBJ whole genome shotgun (WGS) entry which is preliminary data.</text>
</comment>
<feature type="region of interest" description="Disordered" evidence="1">
    <location>
        <begin position="57"/>
        <end position="81"/>
    </location>
</feature>
<feature type="compositionally biased region" description="Acidic residues" evidence="1">
    <location>
        <begin position="58"/>
        <end position="69"/>
    </location>
</feature>
<dbReference type="Proteomes" id="UP000765509">
    <property type="component" value="Unassembled WGS sequence"/>
</dbReference>
<gene>
    <name evidence="2" type="ORF">O181_043488</name>
</gene>
<name>A0A9Q3DN86_9BASI</name>
<protein>
    <submittedName>
        <fullName evidence="2">Uncharacterized protein</fullName>
    </submittedName>
</protein>
<accession>A0A9Q3DN86</accession>